<evidence type="ECO:0000259" key="8">
    <source>
        <dbReference type="Pfam" id="PF01435"/>
    </source>
</evidence>
<protein>
    <recommendedName>
        <fullName evidence="8">Peptidase M48 domain-containing protein</fullName>
    </recommendedName>
</protein>
<evidence type="ECO:0000256" key="4">
    <source>
        <dbReference type="ARBA" id="ARBA00022833"/>
    </source>
</evidence>
<evidence type="ECO:0000256" key="1">
    <source>
        <dbReference type="ARBA" id="ARBA00022670"/>
    </source>
</evidence>
<evidence type="ECO:0000313" key="9">
    <source>
        <dbReference type="EMBL" id="KIP51776.1"/>
    </source>
</evidence>
<feature type="transmembrane region" description="Helical" evidence="7">
    <location>
        <begin position="296"/>
        <end position="317"/>
    </location>
</feature>
<evidence type="ECO:0000256" key="5">
    <source>
        <dbReference type="ARBA" id="ARBA00023049"/>
    </source>
</evidence>
<evidence type="ECO:0000256" key="7">
    <source>
        <dbReference type="SAM" id="Phobius"/>
    </source>
</evidence>
<sequence length="320" mass="33105">MLLSSVLAAAALGGPRLLRRAAPALATIPRFAAIALSLTAVLWIAALVALGPVVAWMSSGPDWLPQQVADVCDRCLSAASPFGESAVTIGVPAIVPLALPSLGVVAVLIGLAREFAALRRSQSQLSLTVRSASERVRLHGNTARITQDTALLAFSLPHRHGGIVLSRGTVASLSEAELAAVLAHEQAHLDERHHLIVAILNGATRYLRWIPLIREVRSAVPHYLEIAADRAAKQAAGTDALAGALLKLGQPGIPESAGKLPAHAVLHAAGSERIRHLVGAPRPPASTALAAAAGMYAFMLAAVIAAVHLPFVLALLAGCL</sequence>
<proteinExistence type="inferred from homology"/>
<name>A0A0D0HVW8_9MICO</name>
<organism evidence="9 10">
    <name type="scientific">Leucobacter komagatae</name>
    <dbReference type="NCBI Taxonomy" id="55969"/>
    <lineage>
        <taxon>Bacteria</taxon>
        <taxon>Bacillati</taxon>
        <taxon>Actinomycetota</taxon>
        <taxon>Actinomycetes</taxon>
        <taxon>Micrococcales</taxon>
        <taxon>Microbacteriaceae</taxon>
        <taxon>Leucobacter</taxon>
    </lineage>
</organism>
<dbReference type="Pfam" id="PF01435">
    <property type="entry name" value="Peptidase_M48"/>
    <property type="match status" value="1"/>
</dbReference>
<feature type="domain" description="Peptidase M48" evidence="8">
    <location>
        <begin position="130"/>
        <end position="204"/>
    </location>
</feature>
<keyword evidence="1 6" id="KW-0645">Protease</keyword>
<comment type="similarity">
    <text evidence="6">Belongs to the peptidase M48 family.</text>
</comment>
<accession>A0A0D0HVW8</accession>
<comment type="cofactor">
    <cofactor evidence="6">
        <name>Zn(2+)</name>
        <dbReference type="ChEBI" id="CHEBI:29105"/>
    </cofactor>
    <text evidence="6">Binds 1 zinc ion per subunit.</text>
</comment>
<evidence type="ECO:0000313" key="10">
    <source>
        <dbReference type="Proteomes" id="UP000032120"/>
    </source>
</evidence>
<dbReference type="GO" id="GO:0046872">
    <property type="term" value="F:metal ion binding"/>
    <property type="evidence" value="ECO:0007669"/>
    <property type="project" value="UniProtKB-KW"/>
</dbReference>
<keyword evidence="7" id="KW-1133">Transmembrane helix</keyword>
<dbReference type="Gene3D" id="3.30.2010.10">
    <property type="entry name" value="Metalloproteases ('zincins'), catalytic domain"/>
    <property type="match status" value="1"/>
</dbReference>
<comment type="caution">
    <text evidence="9">The sequence shown here is derived from an EMBL/GenBank/DDBJ whole genome shotgun (WGS) entry which is preliminary data.</text>
</comment>
<dbReference type="PANTHER" id="PTHR34978:SF3">
    <property type="entry name" value="SLR0241 PROTEIN"/>
    <property type="match status" value="1"/>
</dbReference>
<dbReference type="GO" id="GO:0004222">
    <property type="term" value="F:metalloendopeptidase activity"/>
    <property type="evidence" value="ECO:0007669"/>
    <property type="project" value="InterPro"/>
</dbReference>
<keyword evidence="7" id="KW-0812">Transmembrane</keyword>
<evidence type="ECO:0000256" key="3">
    <source>
        <dbReference type="ARBA" id="ARBA00022801"/>
    </source>
</evidence>
<dbReference type="CDD" id="cd07326">
    <property type="entry name" value="M56_BlaR1_MecR1_like"/>
    <property type="match status" value="1"/>
</dbReference>
<keyword evidence="7" id="KW-0472">Membrane</keyword>
<evidence type="ECO:0000256" key="6">
    <source>
        <dbReference type="RuleBase" id="RU003983"/>
    </source>
</evidence>
<keyword evidence="4 6" id="KW-0862">Zinc</keyword>
<keyword evidence="10" id="KW-1185">Reference proteome</keyword>
<dbReference type="InterPro" id="IPR052173">
    <property type="entry name" value="Beta-lactam_resp_regulator"/>
</dbReference>
<dbReference type="AlphaFoldDB" id="A0A0D0HVW8"/>
<dbReference type="GO" id="GO:0006508">
    <property type="term" value="P:proteolysis"/>
    <property type="evidence" value="ECO:0007669"/>
    <property type="project" value="UniProtKB-KW"/>
</dbReference>
<reference evidence="9 10" key="1">
    <citation type="submission" date="2015-01" db="EMBL/GenBank/DDBJ databases">
        <title>Draft genome sequence of Leucobacter komagatae strain VKM ST2845.</title>
        <authorList>
            <person name="Karlyshev A.V."/>
            <person name="Kudryashova E.B."/>
        </authorList>
    </citation>
    <scope>NUCLEOTIDE SEQUENCE [LARGE SCALE GENOMIC DNA]</scope>
    <source>
        <strain evidence="9 10">VKM ST2845</strain>
    </source>
</reference>
<gene>
    <name evidence="9" type="ORF">SD72_13325</name>
</gene>
<keyword evidence="2" id="KW-0479">Metal-binding</keyword>
<dbReference type="Proteomes" id="UP000032120">
    <property type="component" value="Unassembled WGS sequence"/>
</dbReference>
<keyword evidence="5 6" id="KW-0482">Metalloprotease</keyword>
<keyword evidence="3 6" id="KW-0378">Hydrolase</keyword>
<dbReference type="InterPro" id="IPR001915">
    <property type="entry name" value="Peptidase_M48"/>
</dbReference>
<dbReference type="EMBL" id="JXSQ01000023">
    <property type="protein sequence ID" value="KIP51776.1"/>
    <property type="molecule type" value="Genomic_DNA"/>
</dbReference>
<feature type="transmembrane region" description="Helical" evidence="7">
    <location>
        <begin position="31"/>
        <end position="57"/>
    </location>
</feature>
<evidence type="ECO:0000256" key="2">
    <source>
        <dbReference type="ARBA" id="ARBA00022723"/>
    </source>
</evidence>
<dbReference type="PANTHER" id="PTHR34978">
    <property type="entry name" value="POSSIBLE SENSOR-TRANSDUCER PROTEIN BLAR"/>
    <property type="match status" value="1"/>
</dbReference>